<dbReference type="PATRIC" id="fig|1382798.3.peg.527"/>
<feature type="domain" description="DUF6851" evidence="3">
    <location>
        <begin position="53"/>
        <end position="204"/>
    </location>
</feature>
<accession>A0A0D7W742</accession>
<evidence type="ECO:0000259" key="2">
    <source>
        <dbReference type="Pfam" id="PF18962"/>
    </source>
</evidence>
<comment type="caution">
    <text evidence="4">The sequence shown here is derived from an EMBL/GenBank/DDBJ whole genome shotgun (WGS) entry which is preliminary data.</text>
</comment>
<organism evidence="4 5">
    <name type="scientific">Neotamlana nanhaiensis</name>
    <dbReference type="NCBI Taxonomy" id="1382798"/>
    <lineage>
        <taxon>Bacteria</taxon>
        <taxon>Pseudomonadati</taxon>
        <taxon>Bacteroidota</taxon>
        <taxon>Flavobacteriia</taxon>
        <taxon>Flavobacteriales</taxon>
        <taxon>Flavobacteriaceae</taxon>
        <taxon>Neotamlana</taxon>
    </lineage>
</organism>
<dbReference type="AlphaFoldDB" id="A0A0D7W742"/>
<reference evidence="4 5" key="1">
    <citation type="journal article" date="2015" name="Antonie Van Leeuwenhoek">
        <title>Tamlana nanhaiensis sp. nov., isolated from surface seawater collected from the South China Sea.</title>
        <authorList>
            <person name="Liu X."/>
            <person name="Lai Q."/>
            <person name="Du Y."/>
            <person name="Li G."/>
            <person name="Sun F."/>
            <person name="Shao Z."/>
        </authorList>
    </citation>
    <scope>NUCLEOTIDE SEQUENCE [LARGE SCALE GENOMIC DNA]</scope>
    <source>
        <strain evidence="4 5">FHC16</strain>
    </source>
</reference>
<name>A0A0D7W742_9FLAO</name>
<dbReference type="InterPro" id="IPR026444">
    <property type="entry name" value="Secre_tail"/>
</dbReference>
<keyword evidence="5" id="KW-1185">Reference proteome</keyword>
<dbReference type="PANTHER" id="PTHR34599">
    <property type="entry name" value="PEROXIDASE-RELATED"/>
    <property type="match status" value="1"/>
</dbReference>
<dbReference type="NCBIfam" id="TIGR04183">
    <property type="entry name" value="Por_Secre_tail"/>
    <property type="match status" value="1"/>
</dbReference>
<dbReference type="Pfam" id="PF21167">
    <property type="entry name" value="DUF6851"/>
    <property type="match status" value="1"/>
</dbReference>
<proteinExistence type="predicted"/>
<evidence type="ECO:0000259" key="3">
    <source>
        <dbReference type="Pfam" id="PF21167"/>
    </source>
</evidence>
<evidence type="ECO:0000313" key="5">
    <source>
        <dbReference type="Proteomes" id="UP000032361"/>
    </source>
</evidence>
<sequence>MSKSVDLTVKLSEYDVDFREQSVARLWNEVLLELIRKDYARPTVHARNLFHTSVAMYDAWAVYNDNASPYILGQNVGAFQSDFEGFTTEETKAKAEKQTISYAAYTLLSHRFKHAPNPALAQNILDEIMAALGYDISITTTDYSTGDPAALGNYIASQIITFGMQDGSNEANQYQNKYYQPVNEALSLSYPEAIENINPNRWQPLSFNNFIDQSGNVIGGVTPDFLGPEWGNVQPFSLSKDDKTTFNRSGHNYQVYHNPGEPPYNDSNDYKWGFSLVSKWSAQLNPDDGVLWDISPKSMGNISSNDFPESFNDYPSFYNEIEGGDIGKGHDINPITLLPYQEQVVPRGDYTRILAEFWADGPDSETPPGHWFTILNYVNDHELLQKRFEGEGDILSDLEWDVKSYFILGGAMHDAAVAAWGVKGWYDYIRPISAIRYMCEMGQCTDTSLPNYSTSGIHLQHGLVEIVGENDVLAGVNNEHVGKIKLYAWRGHNFIDNPDEDVAGVGWILAENWWPYQRPTFVTPPFAGYVSGHSTFSRAAAEVLTLLTGSAYFPGGMGEFVAKKDDFLVFEKGPSVDVKLQWATYRDASDQCSLSRIWGGIHPPADDIPGRKIGEKVGIEAFHFATQYFSKSENIQEEPSMKRIVYPNPLLASNKLFVSNTNANDEFKIFDLNGRLLQIPVKTYSESNRITELNFSKTLSAGIYILKTNNQSDKIVIIEK</sequence>
<dbReference type="PANTHER" id="PTHR34599:SF2">
    <property type="entry name" value="TRAF-TYPE DOMAIN-CONTAINING PROTEIN"/>
    <property type="match status" value="1"/>
</dbReference>
<feature type="domain" description="Secretion system C-terminal sorting" evidence="2">
    <location>
        <begin position="645"/>
        <end position="716"/>
    </location>
</feature>
<evidence type="ECO:0000256" key="1">
    <source>
        <dbReference type="ARBA" id="ARBA00022729"/>
    </source>
</evidence>
<dbReference type="CDD" id="cd03398">
    <property type="entry name" value="PAP2_haloperoxidase"/>
    <property type="match status" value="1"/>
</dbReference>
<dbReference type="STRING" id="1382798.PK35_02600"/>
<evidence type="ECO:0000313" key="4">
    <source>
        <dbReference type="EMBL" id="KJD34819.1"/>
    </source>
</evidence>
<dbReference type="SUPFAM" id="SSF48317">
    <property type="entry name" value="Acid phosphatase/Vanadium-dependent haloperoxidase"/>
    <property type="match status" value="1"/>
</dbReference>
<dbReference type="GO" id="GO:0004601">
    <property type="term" value="F:peroxidase activity"/>
    <property type="evidence" value="ECO:0007669"/>
    <property type="project" value="InterPro"/>
</dbReference>
<dbReference type="InterPro" id="IPR049283">
    <property type="entry name" value="DUF6851"/>
</dbReference>
<gene>
    <name evidence="4" type="ORF">PK35_02600</name>
</gene>
<dbReference type="InterPro" id="IPR016119">
    <property type="entry name" value="Br/Cl_peroxidase_C"/>
</dbReference>
<dbReference type="Gene3D" id="1.20.144.10">
    <property type="entry name" value="Phosphatidic acid phosphatase type 2/haloperoxidase"/>
    <property type="match status" value="1"/>
</dbReference>
<dbReference type="InterPro" id="IPR036938">
    <property type="entry name" value="PAP2/HPO_sf"/>
</dbReference>
<protein>
    <submittedName>
        <fullName evidence="4">Uncharacterized protein</fullName>
    </submittedName>
</protein>
<dbReference type="Gene3D" id="1.10.606.10">
    <property type="entry name" value="Vanadium-containing Chloroperoxidase, domain 2"/>
    <property type="match status" value="1"/>
</dbReference>
<keyword evidence="1" id="KW-0732">Signal</keyword>
<dbReference type="InterPro" id="IPR052559">
    <property type="entry name" value="V-haloperoxidase"/>
</dbReference>
<dbReference type="Proteomes" id="UP000032361">
    <property type="component" value="Unassembled WGS sequence"/>
</dbReference>
<dbReference type="EMBL" id="JTDV01000001">
    <property type="protein sequence ID" value="KJD34819.1"/>
    <property type="molecule type" value="Genomic_DNA"/>
</dbReference>
<dbReference type="Pfam" id="PF18962">
    <property type="entry name" value="Por_Secre_tail"/>
    <property type="match status" value="1"/>
</dbReference>